<dbReference type="CDD" id="cd11386">
    <property type="entry name" value="MCP_signal"/>
    <property type="match status" value="1"/>
</dbReference>
<dbReference type="InterPro" id="IPR004090">
    <property type="entry name" value="Chemotax_Me-accpt_rcpt"/>
</dbReference>
<protein>
    <submittedName>
        <fullName evidence="9">Methyl-accepting chemotaxis protein</fullName>
    </submittedName>
</protein>
<feature type="domain" description="HAMP" evidence="8">
    <location>
        <begin position="190"/>
        <end position="236"/>
    </location>
</feature>
<keyword evidence="4" id="KW-0807">Transducer</keyword>
<dbReference type="GO" id="GO:0004888">
    <property type="term" value="F:transmembrane signaling receptor activity"/>
    <property type="evidence" value="ECO:0007669"/>
    <property type="project" value="InterPro"/>
</dbReference>
<dbReference type="CDD" id="cd00130">
    <property type="entry name" value="PAS"/>
    <property type="match status" value="1"/>
</dbReference>
<dbReference type="SMART" id="SM00283">
    <property type="entry name" value="MA"/>
    <property type="match status" value="1"/>
</dbReference>
<evidence type="ECO:0000256" key="3">
    <source>
        <dbReference type="ARBA" id="ARBA00029447"/>
    </source>
</evidence>
<feature type="domain" description="PAS" evidence="7">
    <location>
        <begin position="80"/>
        <end position="110"/>
    </location>
</feature>
<dbReference type="PROSITE" id="PS50111">
    <property type="entry name" value="CHEMOTAXIS_TRANSDUC_2"/>
    <property type="match status" value="1"/>
</dbReference>
<dbReference type="InterPro" id="IPR000014">
    <property type="entry name" value="PAS"/>
</dbReference>
<sequence length="519" mass="55842">MAAKPSVLRTVLVLCTFAVPFAALIYFHFIAGNGTSTELAVVGVLTALAGIAGIKTAYADLKRLNEFEWKLDGLNRTRQVIEYKPDGTILSVNPSALEMLGYCESECIGRPHSIFVDAETAISDDYRQYWARLARGEYVQQQYKRKAAGGREIYVLNNYTPVYDLNGKLVKVVDWMTDYTAIQLQQEDVVASVTEALKHLSEGNLTARIDHSLGGSYEALRQHFNDALDHLQKTIQNVSTEATTITSNAEEISRSADNFSRRTEQQAASLEQTAAALEEITATVKKTAANAHDAHSGVKTAKAAAENGAQVVDTAIDAMDAISQSSREITEIIGVIDEIAFQTNLLALNAGVEAARAGEAGKGFAVVASEVRALAQRSSEAAKQIKTLIQTASDHVASGVKLVGATGEALSRIAEQVTGINSLIGEMAQAAEQQAIGIEQVNVAVNQMDQVTQQNAAMVGESTNAARQLAGEAQTLSQQMAFFRTGAASVRRPAAPPPVRDTNVVQITRLQPQNDWSEF</sequence>
<dbReference type="Pfam" id="PF08448">
    <property type="entry name" value="PAS_4"/>
    <property type="match status" value="1"/>
</dbReference>
<dbReference type="NCBIfam" id="TIGR00229">
    <property type="entry name" value="sensory_box"/>
    <property type="match status" value="1"/>
</dbReference>
<dbReference type="GO" id="GO:0007165">
    <property type="term" value="P:signal transduction"/>
    <property type="evidence" value="ECO:0007669"/>
    <property type="project" value="UniProtKB-KW"/>
</dbReference>
<keyword evidence="2" id="KW-0145">Chemotaxis</keyword>
<dbReference type="SUPFAM" id="SSF55785">
    <property type="entry name" value="PYP-like sensor domain (PAS domain)"/>
    <property type="match status" value="1"/>
</dbReference>
<dbReference type="PRINTS" id="PR00260">
    <property type="entry name" value="CHEMTRNSDUCR"/>
</dbReference>
<keyword evidence="5" id="KW-0472">Membrane</keyword>
<dbReference type="Gene3D" id="1.10.287.950">
    <property type="entry name" value="Methyl-accepting chemotaxis protein"/>
    <property type="match status" value="1"/>
</dbReference>
<feature type="transmembrane region" description="Helical" evidence="5">
    <location>
        <begin position="39"/>
        <end position="58"/>
    </location>
</feature>
<dbReference type="RefSeq" id="WP_167083736.1">
    <property type="nucleotide sequence ID" value="NZ_BAAADC010000001.1"/>
</dbReference>
<dbReference type="Gene3D" id="3.30.450.20">
    <property type="entry name" value="PAS domain"/>
    <property type="match status" value="1"/>
</dbReference>
<evidence type="ECO:0000259" key="8">
    <source>
        <dbReference type="PROSITE" id="PS50885"/>
    </source>
</evidence>
<organism evidence="9 10">
    <name type="scientific">Rhizomicrobium palustre</name>
    <dbReference type="NCBI Taxonomy" id="189966"/>
    <lineage>
        <taxon>Bacteria</taxon>
        <taxon>Pseudomonadati</taxon>
        <taxon>Pseudomonadota</taxon>
        <taxon>Alphaproteobacteria</taxon>
        <taxon>Micropepsales</taxon>
        <taxon>Micropepsaceae</taxon>
        <taxon>Rhizomicrobium</taxon>
    </lineage>
</organism>
<keyword evidence="5" id="KW-1133">Transmembrane helix</keyword>
<evidence type="ECO:0000256" key="4">
    <source>
        <dbReference type="PROSITE-ProRule" id="PRU00284"/>
    </source>
</evidence>
<dbReference type="FunFam" id="1.10.287.950:FF:000001">
    <property type="entry name" value="Methyl-accepting chemotaxis sensory transducer"/>
    <property type="match status" value="1"/>
</dbReference>
<comment type="caution">
    <text evidence="9">The sequence shown here is derived from an EMBL/GenBank/DDBJ whole genome shotgun (WGS) entry which is preliminary data.</text>
</comment>
<evidence type="ECO:0000313" key="10">
    <source>
        <dbReference type="Proteomes" id="UP000570514"/>
    </source>
</evidence>
<proteinExistence type="inferred from homology"/>
<feature type="domain" description="Methyl-accepting transducer" evidence="6">
    <location>
        <begin position="241"/>
        <end position="470"/>
    </location>
</feature>
<evidence type="ECO:0000259" key="6">
    <source>
        <dbReference type="PROSITE" id="PS50111"/>
    </source>
</evidence>
<dbReference type="AlphaFoldDB" id="A0A846N1P7"/>
<comment type="similarity">
    <text evidence="3">Belongs to the methyl-accepting chemotaxis (MCP) protein family.</text>
</comment>
<keyword evidence="5" id="KW-0812">Transmembrane</keyword>
<dbReference type="GO" id="GO:0016020">
    <property type="term" value="C:membrane"/>
    <property type="evidence" value="ECO:0007669"/>
    <property type="project" value="UniProtKB-SubCell"/>
</dbReference>
<dbReference type="PANTHER" id="PTHR43531:SF11">
    <property type="entry name" value="METHYL-ACCEPTING CHEMOTAXIS PROTEIN 3"/>
    <property type="match status" value="1"/>
</dbReference>
<dbReference type="InterPro" id="IPR013656">
    <property type="entry name" value="PAS_4"/>
</dbReference>
<name>A0A846N1P7_9PROT</name>
<reference evidence="9 10" key="1">
    <citation type="submission" date="2020-03" db="EMBL/GenBank/DDBJ databases">
        <title>Genomic Encyclopedia of Type Strains, Phase IV (KMG-IV): sequencing the most valuable type-strain genomes for metagenomic binning, comparative biology and taxonomic classification.</title>
        <authorList>
            <person name="Goeker M."/>
        </authorList>
    </citation>
    <scope>NUCLEOTIDE SEQUENCE [LARGE SCALE GENOMIC DNA]</scope>
    <source>
        <strain evidence="9 10">DSM 19867</strain>
    </source>
</reference>
<evidence type="ECO:0000313" key="9">
    <source>
        <dbReference type="EMBL" id="NIK89666.1"/>
    </source>
</evidence>
<evidence type="ECO:0000256" key="2">
    <source>
        <dbReference type="ARBA" id="ARBA00022500"/>
    </source>
</evidence>
<evidence type="ECO:0000259" key="7">
    <source>
        <dbReference type="PROSITE" id="PS50112"/>
    </source>
</evidence>
<dbReference type="InterPro" id="IPR003660">
    <property type="entry name" value="HAMP_dom"/>
</dbReference>
<evidence type="ECO:0000256" key="1">
    <source>
        <dbReference type="ARBA" id="ARBA00004370"/>
    </source>
</evidence>
<dbReference type="PROSITE" id="PS50112">
    <property type="entry name" value="PAS"/>
    <property type="match status" value="1"/>
</dbReference>
<dbReference type="PANTHER" id="PTHR43531">
    <property type="entry name" value="PROTEIN ICFG"/>
    <property type="match status" value="1"/>
</dbReference>
<comment type="subcellular location">
    <subcellularLocation>
        <location evidence="1">Membrane</location>
    </subcellularLocation>
</comment>
<dbReference type="GO" id="GO:0006935">
    <property type="term" value="P:chemotaxis"/>
    <property type="evidence" value="ECO:0007669"/>
    <property type="project" value="UniProtKB-KW"/>
</dbReference>
<dbReference type="InterPro" id="IPR035965">
    <property type="entry name" value="PAS-like_dom_sf"/>
</dbReference>
<evidence type="ECO:0000256" key="5">
    <source>
        <dbReference type="SAM" id="Phobius"/>
    </source>
</evidence>
<dbReference type="InterPro" id="IPR004089">
    <property type="entry name" value="MCPsignal_dom"/>
</dbReference>
<dbReference type="EMBL" id="JAASRM010000001">
    <property type="protein sequence ID" value="NIK89666.1"/>
    <property type="molecule type" value="Genomic_DNA"/>
</dbReference>
<gene>
    <name evidence="9" type="ORF">FHS83_002984</name>
</gene>
<dbReference type="Proteomes" id="UP000570514">
    <property type="component" value="Unassembled WGS sequence"/>
</dbReference>
<keyword evidence="10" id="KW-1185">Reference proteome</keyword>
<accession>A0A846N1P7</accession>
<dbReference type="PROSITE" id="PS50885">
    <property type="entry name" value="HAMP"/>
    <property type="match status" value="1"/>
</dbReference>
<feature type="transmembrane region" description="Helical" evidence="5">
    <location>
        <begin position="7"/>
        <end position="27"/>
    </location>
</feature>
<dbReference type="SUPFAM" id="SSF58104">
    <property type="entry name" value="Methyl-accepting chemotaxis protein (MCP) signaling domain"/>
    <property type="match status" value="1"/>
</dbReference>
<dbReference type="InterPro" id="IPR051310">
    <property type="entry name" value="MCP_chemotaxis"/>
</dbReference>
<dbReference type="Pfam" id="PF00015">
    <property type="entry name" value="MCPsignal"/>
    <property type="match status" value="1"/>
</dbReference>